<sequence length="35" mass="3932">MARFYCVGGTLGQSHIPHLGDDLRLQQSYYASFAE</sequence>
<gene>
    <name evidence="1" type="ORF">SAMN05444171_3367</name>
</gene>
<reference evidence="1 2" key="1">
    <citation type="submission" date="2016-10" db="EMBL/GenBank/DDBJ databases">
        <authorList>
            <person name="de Groot N.N."/>
        </authorList>
    </citation>
    <scope>NUCLEOTIDE SEQUENCE [LARGE SCALE GENOMIC DNA]</scope>
    <source>
        <strain evidence="1 2">GAS522</strain>
    </source>
</reference>
<dbReference type="AlphaFoldDB" id="A0A1M6YW88"/>
<name>A0A1M6YW88_9BRAD</name>
<protein>
    <submittedName>
        <fullName evidence="1">Uncharacterized protein</fullName>
    </submittedName>
</protein>
<evidence type="ECO:0000313" key="1">
    <source>
        <dbReference type="EMBL" id="SED18103.1"/>
    </source>
</evidence>
<accession>A0A1M6YW88</accession>
<proteinExistence type="predicted"/>
<organism evidence="1 2">
    <name type="scientific">Bradyrhizobium lablabi</name>
    <dbReference type="NCBI Taxonomy" id="722472"/>
    <lineage>
        <taxon>Bacteria</taxon>
        <taxon>Pseudomonadati</taxon>
        <taxon>Pseudomonadota</taxon>
        <taxon>Alphaproteobacteria</taxon>
        <taxon>Hyphomicrobiales</taxon>
        <taxon>Nitrobacteraceae</taxon>
        <taxon>Bradyrhizobium</taxon>
    </lineage>
</organism>
<dbReference type="Proteomes" id="UP000183208">
    <property type="component" value="Unassembled WGS sequence"/>
</dbReference>
<dbReference type="EMBL" id="FNTI01000001">
    <property type="protein sequence ID" value="SED18103.1"/>
    <property type="molecule type" value="Genomic_DNA"/>
</dbReference>
<evidence type="ECO:0000313" key="2">
    <source>
        <dbReference type="Proteomes" id="UP000183208"/>
    </source>
</evidence>